<dbReference type="HAMAP" id="MF_00113">
    <property type="entry name" value="QueA"/>
    <property type="match status" value="1"/>
</dbReference>
<evidence type="ECO:0000256" key="5">
    <source>
        <dbReference type="ARBA" id="ARBA00022679"/>
    </source>
</evidence>
<evidence type="ECO:0000256" key="6">
    <source>
        <dbReference type="ARBA" id="ARBA00022691"/>
    </source>
</evidence>
<dbReference type="Pfam" id="PF02547">
    <property type="entry name" value="Queuosine_synth"/>
    <property type="match status" value="1"/>
</dbReference>
<sequence>MKIQDFDFFLPNDLIAQFPPQHRVDSRLLYLDSPSNKFQDALFVDLTTYLSAGDVIVFNNTRVIKARLWGSKQTGGKIEVMVERVLDSHHVLAMIRASHAPKIGSSLLLGNKINAVVKGHEQNLYILHFAHELPVIELLEQYGNLPLPPYIERQATQLDEERYQTIFAKEVGAVAAPTAGLHFDETMLAKLHELGVIIAYVTLHVGAGTFQPVRTDNILNHQMHTEIYHIPAETIDAIQQAKQIGNRVLAVGSTSLRALEACANANNGELKSGHGETNLFITPGFNFRIVDRLLTNFHLPRSTLIMMVSAFAGMENIRCAYQHAISQRYHFFSYGDAMLIERKV</sequence>
<dbReference type="SUPFAM" id="SSF111337">
    <property type="entry name" value="QueA-like"/>
    <property type="match status" value="1"/>
</dbReference>
<keyword evidence="6 13" id="KW-0949">S-adenosyl-L-methionine</keyword>
<comment type="function">
    <text evidence="13">Transfers and isomerizes the ribose moiety from AdoMet to the 7-aminomethyl group of 7-deazaguanine (preQ1-tRNA) to give epoxyqueuosine (oQ-tRNA).</text>
</comment>
<evidence type="ECO:0000256" key="13">
    <source>
        <dbReference type="HAMAP-Rule" id="MF_00113"/>
    </source>
</evidence>
<dbReference type="EC" id="2.4.99.17" evidence="10 13"/>
<evidence type="ECO:0000256" key="3">
    <source>
        <dbReference type="ARBA" id="ARBA00011245"/>
    </source>
</evidence>
<dbReference type="EMBL" id="FNNH01000067">
    <property type="protein sequence ID" value="SDX13190.1"/>
    <property type="molecule type" value="Genomic_DNA"/>
</dbReference>
<dbReference type="RefSeq" id="WP_074668142.1">
    <property type="nucleotide sequence ID" value="NZ_FNNH01000067.1"/>
</dbReference>
<evidence type="ECO:0000313" key="15">
    <source>
        <dbReference type="Proteomes" id="UP000183454"/>
    </source>
</evidence>
<dbReference type="NCBIfam" id="TIGR00113">
    <property type="entry name" value="queA"/>
    <property type="match status" value="1"/>
</dbReference>
<accession>A0A1H2Z726</accession>
<dbReference type="FunFam" id="3.40.1780.10:FF:000001">
    <property type="entry name" value="S-adenosylmethionine:tRNA ribosyltransferase-isomerase"/>
    <property type="match status" value="1"/>
</dbReference>
<dbReference type="NCBIfam" id="NF001140">
    <property type="entry name" value="PRK00147.1"/>
    <property type="match status" value="1"/>
</dbReference>
<dbReference type="PANTHER" id="PTHR30307:SF0">
    <property type="entry name" value="S-ADENOSYLMETHIONINE:TRNA RIBOSYLTRANSFERASE-ISOMERASE"/>
    <property type="match status" value="1"/>
</dbReference>
<comment type="subunit">
    <text evidence="3 13">Monomer.</text>
</comment>
<evidence type="ECO:0000256" key="2">
    <source>
        <dbReference type="ARBA" id="ARBA00004691"/>
    </source>
</evidence>
<comment type="pathway">
    <text evidence="2 13">tRNA modification; tRNA-queuosine biosynthesis.</text>
</comment>
<keyword evidence="4 13" id="KW-0963">Cytoplasm</keyword>
<evidence type="ECO:0000256" key="12">
    <source>
        <dbReference type="ARBA" id="ARBA00076160"/>
    </source>
</evidence>
<reference evidence="14 15" key="1">
    <citation type="submission" date="2016-10" db="EMBL/GenBank/DDBJ databases">
        <authorList>
            <person name="de Groot N.N."/>
        </authorList>
    </citation>
    <scope>NUCLEOTIDE SEQUENCE [LARGE SCALE GENOMIC DNA]</scope>
    <source>
        <strain evidence="14 15">Nm110</strain>
    </source>
</reference>
<evidence type="ECO:0000256" key="7">
    <source>
        <dbReference type="ARBA" id="ARBA00022785"/>
    </source>
</evidence>
<dbReference type="GO" id="GO:0008616">
    <property type="term" value="P:tRNA queuosine(34) biosynthetic process"/>
    <property type="evidence" value="ECO:0007669"/>
    <property type="project" value="UniProtKB-UniRule"/>
</dbReference>
<organism evidence="14 15">
    <name type="scientific">Nitrosomonas communis</name>
    <dbReference type="NCBI Taxonomy" id="44574"/>
    <lineage>
        <taxon>Bacteria</taxon>
        <taxon>Pseudomonadati</taxon>
        <taxon>Pseudomonadota</taxon>
        <taxon>Betaproteobacteria</taxon>
        <taxon>Nitrosomonadales</taxon>
        <taxon>Nitrosomonadaceae</taxon>
        <taxon>Nitrosomonas</taxon>
    </lineage>
</organism>
<comment type="catalytic activity">
    <reaction evidence="8 13">
        <text>7-aminomethyl-7-carbaguanosine(34) in tRNA + S-adenosyl-L-methionine = epoxyqueuosine(34) in tRNA + adenine + L-methionine + 2 H(+)</text>
        <dbReference type="Rhea" id="RHEA:32155"/>
        <dbReference type="Rhea" id="RHEA-COMP:10342"/>
        <dbReference type="Rhea" id="RHEA-COMP:18582"/>
        <dbReference type="ChEBI" id="CHEBI:15378"/>
        <dbReference type="ChEBI" id="CHEBI:16708"/>
        <dbReference type="ChEBI" id="CHEBI:57844"/>
        <dbReference type="ChEBI" id="CHEBI:59789"/>
        <dbReference type="ChEBI" id="CHEBI:82833"/>
        <dbReference type="ChEBI" id="CHEBI:194443"/>
        <dbReference type="EC" id="2.4.99.17"/>
    </reaction>
</comment>
<dbReference type="InterPro" id="IPR042119">
    <property type="entry name" value="QueA_dom2"/>
</dbReference>
<dbReference type="UniPathway" id="UPA00392"/>
<gene>
    <name evidence="13" type="primary">queA</name>
    <name evidence="14" type="ORF">SAMN05421882_10678</name>
</gene>
<dbReference type="Proteomes" id="UP000183454">
    <property type="component" value="Unassembled WGS sequence"/>
</dbReference>
<name>A0A1H2Z726_9PROT</name>
<evidence type="ECO:0000256" key="4">
    <source>
        <dbReference type="ARBA" id="ARBA00022490"/>
    </source>
</evidence>
<dbReference type="Gene3D" id="3.40.1780.10">
    <property type="entry name" value="QueA-like"/>
    <property type="match status" value="1"/>
</dbReference>
<evidence type="ECO:0000313" key="14">
    <source>
        <dbReference type="EMBL" id="SDX13190.1"/>
    </source>
</evidence>
<evidence type="ECO:0000256" key="1">
    <source>
        <dbReference type="ARBA" id="ARBA00004496"/>
    </source>
</evidence>
<keyword evidence="7 13" id="KW-0671">Queuosine biosynthesis</keyword>
<dbReference type="InterPro" id="IPR036100">
    <property type="entry name" value="QueA_sf"/>
</dbReference>
<evidence type="ECO:0000256" key="8">
    <source>
        <dbReference type="ARBA" id="ARBA00052751"/>
    </source>
</evidence>
<proteinExistence type="inferred from homology"/>
<dbReference type="InterPro" id="IPR003699">
    <property type="entry name" value="QueA"/>
</dbReference>
<dbReference type="Gene3D" id="2.40.10.240">
    <property type="entry name" value="QueA-like"/>
    <property type="match status" value="1"/>
</dbReference>
<evidence type="ECO:0000256" key="10">
    <source>
        <dbReference type="ARBA" id="ARBA00066503"/>
    </source>
</evidence>
<keyword evidence="14" id="KW-0413">Isomerase</keyword>
<keyword evidence="5 13" id="KW-0808">Transferase</keyword>
<dbReference type="PANTHER" id="PTHR30307">
    <property type="entry name" value="S-ADENOSYLMETHIONINE:TRNA RIBOSYLTRANSFERASE-ISOMERASE"/>
    <property type="match status" value="1"/>
</dbReference>
<evidence type="ECO:0000256" key="11">
    <source>
        <dbReference type="ARBA" id="ARBA00069325"/>
    </source>
</evidence>
<dbReference type="InterPro" id="IPR042118">
    <property type="entry name" value="QueA_dom1"/>
</dbReference>
<protein>
    <recommendedName>
        <fullName evidence="11 13">S-adenosylmethionine:tRNA ribosyltransferase-isomerase</fullName>
        <ecNumber evidence="10 13">2.4.99.17</ecNumber>
    </recommendedName>
    <alternativeName>
        <fullName evidence="12 13">Queuosine biosynthesis protein QueA</fullName>
    </alternativeName>
</protein>
<dbReference type="GO" id="GO:0051075">
    <property type="term" value="F:S-adenosylmethionine:tRNA ribosyltransferase-isomerase activity"/>
    <property type="evidence" value="ECO:0007669"/>
    <property type="project" value="UniProtKB-EC"/>
</dbReference>
<evidence type="ECO:0000256" key="9">
    <source>
        <dbReference type="ARBA" id="ARBA00061210"/>
    </source>
</evidence>
<dbReference type="GO" id="GO:0005737">
    <property type="term" value="C:cytoplasm"/>
    <property type="evidence" value="ECO:0007669"/>
    <property type="project" value="UniProtKB-SubCell"/>
</dbReference>
<comment type="similarity">
    <text evidence="9 13">Belongs to the QueA family.</text>
</comment>
<comment type="subcellular location">
    <subcellularLocation>
        <location evidence="1 13">Cytoplasm</location>
    </subcellularLocation>
</comment>
<dbReference type="AlphaFoldDB" id="A0A1H2Z726"/>